<evidence type="ECO:0000313" key="3">
    <source>
        <dbReference type="Proteomes" id="UP000192359"/>
    </source>
</evidence>
<feature type="transmembrane region" description="Helical" evidence="1">
    <location>
        <begin position="378"/>
        <end position="397"/>
    </location>
</feature>
<keyword evidence="3" id="KW-1185">Reference proteome</keyword>
<feature type="transmembrane region" description="Helical" evidence="1">
    <location>
        <begin position="42"/>
        <end position="72"/>
    </location>
</feature>
<dbReference type="EMBL" id="LXWF01000043">
    <property type="protein sequence ID" value="ORC15454.1"/>
    <property type="molecule type" value="Genomic_DNA"/>
</dbReference>
<feature type="transmembrane region" description="Helical" evidence="1">
    <location>
        <begin position="240"/>
        <end position="257"/>
    </location>
</feature>
<feature type="transmembrane region" description="Helical" evidence="1">
    <location>
        <begin position="179"/>
        <end position="199"/>
    </location>
</feature>
<feature type="transmembrane region" description="Helical" evidence="1">
    <location>
        <begin position="353"/>
        <end position="372"/>
    </location>
</feature>
<evidence type="ECO:0000313" key="2">
    <source>
        <dbReference type="EMBL" id="ORC15454.1"/>
    </source>
</evidence>
<proteinExistence type="predicted"/>
<dbReference type="RefSeq" id="WP_083093326.1">
    <property type="nucleotide sequence ID" value="NZ_LXWF01000043.1"/>
</dbReference>
<feature type="transmembrane region" description="Helical" evidence="1">
    <location>
        <begin position="317"/>
        <end position="341"/>
    </location>
</feature>
<name>A0A1Y1RLY7_9MICC</name>
<keyword evidence="1" id="KW-0812">Transmembrane</keyword>
<evidence type="ECO:0000256" key="1">
    <source>
        <dbReference type="SAM" id="Phobius"/>
    </source>
</evidence>
<sequence length="416" mass="46259">MSVIGVSEQGKLTIGQRTVGELAREAGDRAKVQASQIRVPEFLLFAALIYGETVPGIGLPFNQLMVFVIVGYALGKKTVFSLGVWSQVFTVLFLALAYVGVVSVFADPSVYASEWSRRWIRLIAMTLLIYVIAVGRIHLRSAILGYSTALLVNAGLFFAGIAPATYGQYLTGYLGDKNFAGLVHALFALLVMTVFTHRWQQVTVFIVSCGLLWTTGSRTSLAALAFACLWILLAPRLVPLAKIALLWVFWLLLNLVTEDYSQAEVFGDRTGTDELRSQIDAMAWAKVQATGFFGRGLGEAYVYDVARERTWFFHNSYWSAFVEGGWIWTVAVVGITLFVAVRPLTKNKAWSSYQIIGQGIGIALMVCALRLGEVFYTLPWAICMGFVIRAWIVDLGVNKHINMYGYDSMIDERRYR</sequence>
<feature type="transmembrane region" description="Helical" evidence="1">
    <location>
        <begin position="143"/>
        <end position="167"/>
    </location>
</feature>
<reference evidence="2 3" key="1">
    <citation type="submission" date="2016-05" db="EMBL/GenBank/DDBJ databases">
        <title>Draft genome sequence of a porcine commensal Rothia nasimurium.</title>
        <authorList>
            <person name="Gaiser R.A."/>
            <person name="Van Baarlen P."/>
            <person name="Wells J.M."/>
        </authorList>
    </citation>
    <scope>NUCLEOTIDE SEQUENCE [LARGE SCALE GENOMIC DNA]</scope>
    <source>
        <strain evidence="2 3">PT-32</strain>
    </source>
</reference>
<dbReference type="Proteomes" id="UP000192359">
    <property type="component" value="Unassembled WGS sequence"/>
</dbReference>
<protein>
    <submittedName>
        <fullName evidence="2">Uncharacterized protein</fullName>
    </submittedName>
</protein>
<feature type="transmembrane region" description="Helical" evidence="1">
    <location>
        <begin position="118"/>
        <end position="137"/>
    </location>
</feature>
<organism evidence="2 3">
    <name type="scientific">Rothia nasimurium</name>
    <dbReference type="NCBI Taxonomy" id="85336"/>
    <lineage>
        <taxon>Bacteria</taxon>
        <taxon>Bacillati</taxon>
        <taxon>Actinomycetota</taxon>
        <taxon>Actinomycetes</taxon>
        <taxon>Micrococcales</taxon>
        <taxon>Micrococcaceae</taxon>
        <taxon>Rothia</taxon>
    </lineage>
</organism>
<feature type="transmembrane region" description="Helical" evidence="1">
    <location>
        <begin position="84"/>
        <end position="106"/>
    </location>
</feature>
<keyword evidence="1" id="KW-1133">Transmembrane helix</keyword>
<gene>
    <name evidence="2" type="ORF">A7979_06870</name>
</gene>
<accession>A0A1Y1RLY7</accession>
<keyword evidence="1" id="KW-0472">Membrane</keyword>
<feature type="transmembrane region" description="Helical" evidence="1">
    <location>
        <begin position="205"/>
        <end position="233"/>
    </location>
</feature>
<comment type="caution">
    <text evidence="2">The sequence shown here is derived from an EMBL/GenBank/DDBJ whole genome shotgun (WGS) entry which is preliminary data.</text>
</comment>
<dbReference type="OrthoDB" id="3767297at2"/>
<dbReference type="AlphaFoldDB" id="A0A1Y1RLY7"/>